<evidence type="ECO:0000256" key="6">
    <source>
        <dbReference type="ARBA" id="ARBA00022692"/>
    </source>
</evidence>
<evidence type="ECO:0000256" key="1">
    <source>
        <dbReference type="ARBA" id="ARBA00001970"/>
    </source>
</evidence>
<evidence type="ECO:0000256" key="11">
    <source>
        <dbReference type="ARBA" id="ARBA00023136"/>
    </source>
</evidence>
<evidence type="ECO:0000256" key="4">
    <source>
        <dbReference type="ARBA" id="ARBA00022475"/>
    </source>
</evidence>
<keyword evidence="6 13" id="KW-0812">Transmembrane</keyword>
<evidence type="ECO:0000313" key="15">
    <source>
        <dbReference type="EMBL" id="SSC67803.1"/>
    </source>
</evidence>
<dbReference type="GO" id="GO:0005886">
    <property type="term" value="C:plasma membrane"/>
    <property type="evidence" value="ECO:0007669"/>
    <property type="project" value="UniProtKB-SubCell"/>
</dbReference>
<gene>
    <name evidence="15" type="ORF">RHIZ70_3511</name>
</gene>
<evidence type="ECO:0000256" key="10">
    <source>
        <dbReference type="ARBA" id="ARBA00023004"/>
    </source>
</evidence>
<keyword evidence="4" id="KW-1003">Cell membrane</keyword>
<dbReference type="GO" id="GO:0009055">
    <property type="term" value="F:electron transfer activity"/>
    <property type="evidence" value="ECO:0007669"/>
    <property type="project" value="InterPro"/>
</dbReference>
<evidence type="ECO:0000259" key="14">
    <source>
        <dbReference type="Pfam" id="PF01292"/>
    </source>
</evidence>
<keyword evidence="11 13" id="KW-0472">Membrane</keyword>
<keyword evidence="7" id="KW-0479">Metal-binding</keyword>
<reference evidence="16" key="1">
    <citation type="submission" date="2018-07" db="EMBL/GenBank/DDBJ databases">
        <authorList>
            <person name="Peiro R."/>
            <person name="Begona"/>
            <person name="Cbmso G."/>
            <person name="Lopez M."/>
            <person name="Gonzalez S."/>
        </authorList>
    </citation>
    <scope>NUCLEOTIDE SEQUENCE [LARGE SCALE GENOMIC DNA]</scope>
</reference>
<evidence type="ECO:0000256" key="12">
    <source>
        <dbReference type="ARBA" id="ARBA00037975"/>
    </source>
</evidence>
<dbReference type="RefSeq" id="WP_115670358.1">
    <property type="nucleotide sequence ID" value="NZ_UEYP01000005.1"/>
</dbReference>
<dbReference type="InterPro" id="IPR016174">
    <property type="entry name" value="Di-haem_cyt_TM"/>
</dbReference>
<keyword evidence="5" id="KW-0349">Heme</keyword>
<dbReference type="PANTHER" id="PTHR30529">
    <property type="entry name" value="CYTOCHROME B561"/>
    <property type="match status" value="1"/>
</dbReference>
<name>A0A376AK72_9HYPH</name>
<proteinExistence type="inferred from homology"/>
<comment type="cofactor">
    <cofactor evidence="1">
        <name>heme b</name>
        <dbReference type="ChEBI" id="CHEBI:60344"/>
    </cofactor>
</comment>
<dbReference type="GO" id="GO:0022904">
    <property type="term" value="P:respiratory electron transport chain"/>
    <property type="evidence" value="ECO:0007669"/>
    <property type="project" value="InterPro"/>
</dbReference>
<keyword evidence="10" id="KW-0408">Iron</keyword>
<dbReference type="PANTHER" id="PTHR30529:SF6">
    <property type="entry name" value="BLL0291 PROTEIN"/>
    <property type="match status" value="1"/>
</dbReference>
<dbReference type="SUPFAM" id="SSF81342">
    <property type="entry name" value="Transmembrane di-heme cytochromes"/>
    <property type="match status" value="1"/>
</dbReference>
<evidence type="ECO:0000313" key="16">
    <source>
        <dbReference type="Proteomes" id="UP000254764"/>
    </source>
</evidence>
<evidence type="ECO:0000256" key="3">
    <source>
        <dbReference type="ARBA" id="ARBA00022448"/>
    </source>
</evidence>
<evidence type="ECO:0000256" key="13">
    <source>
        <dbReference type="SAM" id="Phobius"/>
    </source>
</evidence>
<dbReference type="GO" id="GO:0046872">
    <property type="term" value="F:metal ion binding"/>
    <property type="evidence" value="ECO:0007669"/>
    <property type="project" value="UniProtKB-KW"/>
</dbReference>
<feature type="transmembrane region" description="Helical" evidence="13">
    <location>
        <begin position="102"/>
        <end position="120"/>
    </location>
</feature>
<protein>
    <recommendedName>
        <fullName evidence="14">Cytochrome b561 bacterial/Ni-hydrogenase domain-containing protein</fullName>
    </recommendedName>
</protein>
<organism evidence="15 16">
    <name type="scientific">Ciceribacter selenitireducens ATCC BAA-1503</name>
    <dbReference type="NCBI Taxonomy" id="1336235"/>
    <lineage>
        <taxon>Bacteria</taxon>
        <taxon>Pseudomonadati</taxon>
        <taxon>Pseudomonadota</taxon>
        <taxon>Alphaproteobacteria</taxon>
        <taxon>Hyphomicrobiales</taxon>
        <taxon>Rhizobiaceae</taxon>
        <taxon>Ciceribacter</taxon>
    </lineage>
</organism>
<dbReference type="STRING" id="1336235.GCA_000518785_02913"/>
<dbReference type="Proteomes" id="UP000254764">
    <property type="component" value="Unassembled WGS sequence"/>
</dbReference>
<evidence type="ECO:0000256" key="7">
    <source>
        <dbReference type="ARBA" id="ARBA00022723"/>
    </source>
</evidence>
<dbReference type="GO" id="GO:0020037">
    <property type="term" value="F:heme binding"/>
    <property type="evidence" value="ECO:0007669"/>
    <property type="project" value="TreeGrafter"/>
</dbReference>
<dbReference type="EMBL" id="UEYP01000005">
    <property type="protein sequence ID" value="SSC67803.1"/>
    <property type="molecule type" value="Genomic_DNA"/>
</dbReference>
<evidence type="ECO:0000256" key="2">
    <source>
        <dbReference type="ARBA" id="ARBA00004651"/>
    </source>
</evidence>
<comment type="subcellular location">
    <subcellularLocation>
        <location evidence="2">Cell membrane</location>
        <topology evidence="2">Multi-pass membrane protein</topology>
    </subcellularLocation>
</comment>
<comment type="similarity">
    <text evidence="12">Belongs to the cytochrome b561 family.</text>
</comment>
<keyword evidence="16" id="KW-1185">Reference proteome</keyword>
<accession>A0A376AK72</accession>
<keyword evidence="8" id="KW-0249">Electron transport</keyword>
<evidence type="ECO:0000256" key="9">
    <source>
        <dbReference type="ARBA" id="ARBA00022989"/>
    </source>
</evidence>
<keyword evidence="9 13" id="KW-1133">Transmembrane helix</keyword>
<evidence type="ECO:0000256" key="8">
    <source>
        <dbReference type="ARBA" id="ARBA00022982"/>
    </source>
</evidence>
<sequence>MASSLVLSYSIPQRLIHWLMAGLILFNLLFAEAMEELSEAVEEGQTPTPDMIASANIHAYVGIAVLCLAVIRVVLRLTHGAPEALAEEPPLGRLAAKVAHGAFYLLFFAMPISGALAYYGGVEAAGGPHAGPMKLVMWVLIVVHVGAVLVHQFVWKTPVAQRMTKG</sequence>
<dbReference type="AlphaFoldDB" id="A0A376AK72"/>
<dbReference type="InterPro" id="IPR052168">
    <property type="entry name" value="Cytochrome_b561_oxidase"/>
</dbReference>
<dbReference type="OrthoDB" id="8156287at2"/>
<keyword evidence="3" id="KW-0813">Transport</keyword>
<feature type="domain" description="Cytochrome b561 bacterial/Ni-hydrogenase" evidence="14">
    <location>
        <begin position="9"/>
        <end position="166"/>
    </location>
</feature>
<dbReference type="Pfam" id="PF01292">
    <property type="entry name" value="Ni_hydr_CYTB"/>
    <property type="match status" value="1"/>
</dbReference>
<evidence type="ECO:0000256" key="5">
    <source>
        <dbReference type="ARBA" id="ARBA00022617"/>
    </source>
</evidence>
<dbReference type="Gene3D" id="1.20.950.20">
    <property type="entry name" value="Transmembrane di-heme cytochromes, Chain C"/>
    <property type="match status" value="1"/>
</dbReference>
<feature type="transmembrane region" description="Helical" evidence="13">
    <location>
        <begin position="55"/>
        <end position="75"/>
    </location>
</feature>
<dbReference type="InterPro" id="IPR011577">
    <property type="entry name" value="Cyt_b561_bac/Ni-Hgenase"/>
</dbReference>
<feature type="transmembrane region" description="Helical" evidence="13">
    <location>
        <begin position="135"/>
        <end position="155"/>
    </location>
</feature>